<sequence>MKTSSEEKAIGISLNAPLKLELNADKAMIETVLRNLISNAIKFTPFKGEVIITVEEAENEYLLSVADSGVGIDKVNFEKLFRIDTSYSTLGTNNEKGTGLGLILCKEFIEKHKGKVGLESELGVGSRFYFTLPKT</sequence>
<dbReference type="InterPro" id="IPR050736">
    <property type="entry name" value="Sensor_HK_Regulatory"/>
</dbReference>
<proteinExistence type="predicted"/>
<dbReference type="InterPro" id="IPR036890">
    <property type="entry name" value="HATPase_C_sf"/>
</dbReference>
<evidence type="ECO:0000256" key="5">
    <source>
        <dbReference type="ARBA" id="ARBA00022777"/>
    </source>
</evidence>
<protein>
    <recommendedName>
        <fullName evidence="2">histidine kinase</fullName>
        <ecNumber evidence="2">2.7.13.3</ecNumber>
    </recommendedName>
</protein>
<dbReference type="Pfam" id="PF02518">
    <property type="entry name" value="HATPase_c"/>
    <property type="match status" value="1"/>
</dbReference>
<dbReference type="PANTHER" id="PTHR43711:SF31">
    <property type="entry name" value="HISTIDINE KINASE"/>
    <property type="match status" value="1"/>
</dbReference>
<dbReference type="EC" id="2.7.13.3" evidence="2"/>
<keyword evidence="4" id="KW-0808">Transferase</keyword>
<dbReference type="eggNOG" id="COG2205">
    <property type="taxonomic scope" value="Bacteria"/>
</dbReference>
<keyword evidence="3" id="KW-0597">Phosphoprotein</keyword>
<dbReference type="Proteomes" id="UP000014974">
    <property type="component" value="Unassembled WGS sequence"/>
</dbReference>
<dbReference type="SMART" id="SM00387">
    <property type="entry name" value="HATPase_c"/>
    <property type="match status" value="1"/>
</dbReference>
<dbReference type="PANTHER" id="PTHR43711">
    <property type="entry name" value="TWO-COMPONENT HISTIDINE KINASE"/>
    <property type="match status" value="1"/>
</dbReference>
<gene>
    <name evidence="8" type="ORF">ADICYQ_5371</name>
</gene>
<evidence type="ECO:0000256" key="2">
    <source>
        <dbReference type="ARBA" id="ARBA00012438"/>
    </source>
</evidence>
<keyword evidence="6" id="KW-0902">Two-component regulatory system</keyword>
<dbReference type="InterPro" id="IPR004358">
    <property type="entry name" value="Sig_transdc_His_kin-like_C"/>
</dbReference>
<evidence type="ECO:0000313" key="8">
    <source>
        <dbReference type="EMBL" id="EPR65450.1"/>
    </source>
</evidence>
<evidence type="ECO:0000256" key="6">
    <source>
        <dbReference type="ARBA" id="ARBA00023012"/>
    </source>
</evidence>
<dbReference type="InterPro" id="IPR003594">
    <property type="entry name" value="HATPase_dom"/>
</dbReference>
<evidence type="ECO:0000313" key="9">
    <source>
        <dbReference type="Proteomes" id="UP000014974"/>
    </source>
</evidence>
<dbReference type="InterPro" id="IPR005467">
    <property type="entry name" value="His_kinase_dom"/>
</dbReference>
<dbReference type="EMBL" id="ATNM01000191">
    <property type="protein sequence ID" value="EPR65450.1"/>
    <property type="molecule type" value="Genomic_DNA"/>
</dbReference>
<accession>S7V5L1</accession>
<keyword evidence="5 8" id="KW-0418">Kinase</keyword>
<dbReference type="PRINTS" id="PR00344">
    <property type="entry name" value="BCTRLSENSOR"/>
</dbReference>
<feature type="domain" description="Histidine kinase" evidence="7">
    <location>
        <begin position="1"/>
        <end position="135"/>
    </location>
</feature>
<dbReference type="GO" id="GO:0000160">
    <property type="term" value="P:phosphorelay signal transduction system"/>
    <property type="evidence" value="ECO:0007669"/>
    <property type="project" value="UniProtKB-KW"/>
</dbReference>
<comment type="catalytic activity">
    <reaction evidence="1">
        <text>ATP + protein L-histidine = ADP + protein N-phospho-L-histidine.</text>
        <dbReference type="EC" id="2.7.13.3"/>
    </reaction>
</comment>
<organism evidence="8 9">
    <name type="scientific">Cyclobacterium qasimii M12-11B</name>
    <dbReference type="NCBI Taxonomy" id="641524"/>
    <lineage>
        <taxon>Bacteria</taxon>
        <taxon>Pseudomonadati</taxon>
        <taxon>Bacteroidota</taxon>
        <taxon>Cytophagia</taxon>
        <taxon>Cytophagales</taxon>
        <taxon>Cyclobacteriaceae</taxon>
        <taxon>Cyclobacterium</taxon>
    </lineage>
</organism>
<name>S7V5L1_9BACT</name>
<dbReference type="SUPFAM" id="SSF55874">
    <property type="entry name" value="ATPase domain of HSP90 chaperone/DNA topoisomerase II/histidine kinase"/>
    <property type="match status" value="1"/>
</dbReference>
<dbReference type="RefSeq" id="WP_020889223.1">
    <property type="nucleotide sequence ID" value="NZ_ATNM01000191.1"/>
</dbReference>
<dbReference type="AlphaFoldDB" id="S7V5L1"/>
<dbReference type="OrthoDB" id="1269247at2"/>
<reference evidence="8 9" key="1">
    <citation type="journal article" date="2013" name="Genome Announc.">
        <title>Draft Genome Sequence of Cyclobacterium qasimii Strain M12-11BT, Isolated from Arctic Marine Sediment.</title>
        <authorList>
            <person name="Shivaji S."/>
            <person name="Ara S."/>
            <person name="Singh A."/>
            <person name="Kumar Pinnaka A."/>
        </authorList>
    </citation>
    <scope>NUCLEOTIDE SEQUENCE [LARGE SCALE GENOMIC DNA]</scope>
    <source>
        <strain evidence="8 9">M12-11B</strain>
    </source>
</reference>
<evidence type="ECO:0000256" key="1">
    <source>
        <dbReference type="ARBA" id="ARBA00000085"/>
    </source>
</evidence>
<dbReference type="GO" id="GO:0004673">
    <property type="term" value="F:protein histidine kinase activity"/>
    <property type="evidence" value="ECO:0007669"/>
    <property type="project" value="UniProtKB-EC"/>
</dbReference>
<evidence type="ECO:0000256" key="4">
    <source>
        <dbReference type="ARBA" id="ARBA00022679"/>
    </source>
</evidence>
<dbReference type="PROSITE" id="PS50109">
    <property type="entry name" value="HIS_KIN"/>
    <property type="match status" value="1"/>
</dbReference>
<dbReference type="FunFam" id="3.30.565.10:FF:000006">
    <property type="entry name" value="Sensor histidine kinase WalK"/>
    <property type="match status" value="1"/>
</dbReference>
<evidence type="ECO:0000256" key="3">
    <source>
        <dbReference type="ARBA" id="ARBA00022553"/>
    </source>
</evidence>
<evidence type="ECO:0000259" key="7">
    <source>
        <dbReference type="PROSITE" id="PS50109"/>
    </source>
</evidence>
<dbReference type="STRING" id="641524.ADICYQ_5371"/>
<dbReference type="Gene3D" id="3.30.565.10">
    <property type="entry name" value="Histidine kinase-like ATPase, C-terminal domain"/>
    <property type="match status" value="1"/>
</dbReference>
<comment type="caution">
    <text evidence="8">The sequence shown here is derived from an EMBL/GenBank/DDBJ whole genome shotgun (WGS) entry which is preliminary data.</text>
</comment>